<protein>
    <submittedName>
        <fullName evidence="3">Glycine/D-amino acid oxidase, deaminating</fullName>
    </submittedName>
</protein>
<evidence type="ECO:0000313" key="4">
    <source>
        <dbReference type="Proteomes" id="UP000186559"/>
    </source>
</evidence>
<dbReference type="STRING" id="1229727.Ga0080559_TMP2990"/>
<proteinExistence type="predicted"/>
<dbReference type="EMBL" id="CP014796">
    <property type="protein sequence ID" value="APX23786.1"/>
    <property type="molecule type" value="Genomic_DNA"/>
</dbReference>
<gene>
    <name evidence="3" type="ORF">Ga0080559_TMP2990</name>
</gene>
<keyword evidence="1" id="KW-0560">Oxidoreductase</keyword>
<keyword evidence="4" id="KW-1185">Reference proteome</keyword>
<dbReference type="Pfam" id="PF01266">
    <property type="entry name" value="DAO"/>
    <property type="match status" value="1"/>
</dbReference>
<accession>A0A1U7D6S8</accession>
<organism evidence="3 4">
    <name type="scientific">Salipiger profundus</name>
    <dbReference type="NCBI Taxonomy" id="1229727"/>
    <lineage>
        <taxon>Bacteria</taxon>
        <taxon>Pseudomonadati</taxon>
        <taxon>Pseudomonadota</taxon>
        <taxon>Alphaproteobacteria</taxon>
        <taxon>Rhodobacterales</taxon>
        <taxon>Roseobacteraceae</taxon>
        <taxon>Salipiger</taxon>
    </lineage>
</organism>
<evidence type="ECO:0000313" key="3">
    <source>
        <dbReference type="EMBL" id="APX23786.1"/>
    </source>
</evidence>
<evidence type="ECO:0000256" key="1">
    <source>
        <dbReference type="ARBA" id="ARBA00023002"/>
    </source>
</evidence>
<reference evidence="3 4" key="1">
    <citation type="submission" date="2016-03" db="EMBL/GenBank/DDBJ databases">
        <title>Deep-sea bacteria in the southern Pacific.</title>
        <authorList>
            <person name="Tang K."/>
        </authorList>
    </citation>
    <scope>NUCLEOTIDE SEQUENCE [LARGE SCALE GENOMIC DNA]</scope>
    <source>
        <strain evidence="3 4">JLT2016</strain>
    </source>
</reference>
<name>A0A1U7D6S8_9RHOB</name>
<sequence>MPPWRRRLERKGEAMPDIIVIGGGMAGVSAAAALSETADVLLLEAEPGTGRHSTARSAAIFIRNYGNAALRALNDRSAVFFETPDIEVDAPLLTPRGEMMLATEDQLDLLDDYMAGSAGLERLTGPEAEALVPILKPGHVAAAVIERDARDIDVETMMQGYLRQLRARGGEVRVKAPVSSLRREGGAWQIVAGGETHAAPVVVNAAGAWAGEIARMAGAQPIPIQPHRRSAAVLPAPGGHDVDGWPLFASIAEDWYAKPMGGRLMVSPADADPVPPQDAWADDMVLAEGLHRYECAVTEPVTRMLSNWAGLRSFAPDKTPVCGFDAGAEGFFWLAGQGGHGIQTAPALAELTAALCAGRPPALGPETCAALSPARFAGADA</sequence>
<dbReference type="Gene3D" id="3.50.50.60">
    <property type="entry name" value="FAD/NAD(P)-binding domain"/>
    <property type="match status" value="1"/>
</dbReference>
<feature type="domain" description="FAD dependent oxidoreductase" evidence="2">
    <location>
        <begin position="17"/>
        <end position="355"/>
    </location>
</feature>
<dbReference type="Proteomes" id="UP000186559">
    <property type="component" value="Chromosome"/>
</dbReference>
<dbReference type="PANTHER" id="PTHR13847">
    <property type="entry name" value="SARCOSINE DEHYDROGENASE-RELATED"/>
    <property type="match status" value="1"/>
</dbReference>
<dbReference type="GO" id="GO:0016491">
    <property type="term" value="F:oxidoreductase activity"/>
    <property type="evidence" value="ECO:0007669"/>
    <property type="project" value="UniProtKB-KW"/>
</dbReference>
<evidence type="ECO:0000259" key="2">
    <source>
        <dbReference type="Pfam" id="PF01266"/>
    </source>
</evidence>
<dbReference type="PANTHER" id="PTHR13847:SF287">
    <property type="entry name" value="FAD-DEPENDENT OXIDOREDUCTASE DOMAIN-CONTAINING PROTEIN 1"/>
    <property type="match status" value="1"/>
</dbReference>
<dbReference type="GO" id="GO:0005737">
    <property type="term" value="C:cytoplasm"/>
    <property type="evidence" value="ECO:0007669"/>
    <property type="project" value="TreeGrafter"/>
</dbReference>
<dbReference type="AlphaFoldDB" id="A0A1U7D6S8"/>
<dbReference type="KEGG" id="tpro:Ga0080559_TMP2990"/>
<dbReference type="Gene3D" id="3.30.9.10">
    <property type="entry name" value="D-Amino Acid Oxidase, subunit A, domain 2"/>
    <property type="match status" value="1"/>
</dbReference>
<dbReference type="InterPro" id="IPR006076">
    <property type="entry name" value="FAD-dep_OxRdtase"/>
</dbReference>
<dbReference type="InterPro" id="IPR036188">
    <property type="entry name" value="FAD/NAD-bd_sf"/>
</dbReference>
<dbReference type="SUPFAM" id="SSF51905">
    <property type="entry name" value="FAD/NAD(P)-binding domain"/>
    <property type="match status" value="1"/>
</dbReference>